<proteinExistence type="predicted"/>
<name>A0A016VQT0_9BILA</name>
<comment type="caution">
    <text evidence="1">The sequence shown here is derived from an EMBL/GenBank/DDBJ whole genome shotgun (WGS) entry which is preliminary data.</text>
</comment>
<sequence>MRFKANCPALKRIGKCSSHYCRAAARRAPKIPDEKLEEFLAVVKLIRDISIPVEQRHENIKPLLEKYKDVNYRSSSSIHCYYYYQSKWSIRPIEFQLKLVESVKQLIVLHDYTMDLINKSSPKVKEVYLKLYALAVDKHFALMSENEQDAVMDKIYGTLNIAEQKEAEKVEEEHERKAKELGVDHLLSTFAILNDRD</sequence>
<protein>
    <submittedName>
        <fullName evidence="1">Uncharacterized protein</fullName>
    </submittedName>
</protein>
<gene>
    <name evidence="1" type="primary">Acey_s0006.g2782</name>
    <name evidence="1" type="ORF">Y032_0006g2782</name>
</gene>
<dbReference type="AlphaFoldDB" id="A0A016VQT0"/>
<evidence type="ECO:0000313" key="2">
    <source>
        <dbReference type="Proteomes" id="UP000024635"/>
    </source>
</evidence>
<keyword evidence="2" id="KW-1185">Reference proteome</keyword>
<dbReference type="Proteomes" id="UP000024635">
    <property type="component" value="Unassembled WGS sequence"/>
</dbReference>
<reference evidence="2" key="1">
    <citation type="journal article" date="2015" name="Nat. Genet.">
        <title>The genome and transcriptome of the zoonotic hookworm Ancylostoma ceylanicum identify infection-specific gene families.</title>
        <authorList>
            <person name="Schwarz E.M."/>
            <person name="Hu Y."/>
            <person name="Antoshechkin I."/>
            <person name="Miller M.M."/>
            <person name="Sternberg P.W."/>
            <person name="Aroian R.V."/>
        </authorList>
    </citation>
    <scope>NUCLEOTIDE SEQUENCE</scope>
    <source>
        <strain evidence="2">HY135</strain>
    </source>
</reference>
<organism evidence="1 2">
    <name type="scientific">Ancylostoma ceylanicum</name>
    <dbReference type="NCBI Taxonomy" id="53326"/>
    <lineage>
        <taxon>Eukaryota</taxon>
        <taxon>Metazoa</taxon>
        <taxon>Ecdysozoa</taxon>
        <taxon>Nematoda</taxon>
        <taxon>Chromadorea</taxon>
        <taxon>Rhabditida</taxon>
        <taxon>Rhabditina</taxon>
        <taxon>Rhabditomorpha</taxon>
        <taxon>Strongyloidea</taxon>
        <taxon>Ancylostomatidae</taxon>
        <taxon>Ancylostomatinae</taxon>
        <taxon>Ancylostoma</taxon>
    </lineage>
</organism>
<dbReference type="EMBL" id="JARK01001342">
    <property type="protein sequence ID" value="EYC29093.1"/>
    <property type="molecule type" value="Genomic_DNA"/>
</dbReference>
<evidence type="ECO:0000313" key="1">
    <source>
        <dbReference type="EMBL" id="EYC29093.1"/>
    </source>
</evidence>
<accession>A0A016VQT0</accession>